<dbReference type="EMBL" id="PQIB02000013">
    <property type="protein sequence ID" value="RLM73253.1"/>
    <property type="molecule type" value="Genomic_DNA"/>
</dbReference>
<evidence type="ECO:0000313" key="4">
    <source>
        <dbReference type="Proteomes" id="UP000275267"/>
    </source>
</evidence>
<dbReference type="Proteomes" id="UP000275267">
    <property type="component" value="Unassembled WGS sequence"/>
</dbReference>
<feature type="compositionally biased region" description="Polar residues" evidence="1">
    <location>
        <begin position="16"/>
        <end position="28"/>
    </location>
</feature>
<reference evidence="4" key="1">
    <citation type="journal article" date="2019" name="Nat. Commun.">
        <title>The genome of broomcorn millet.</title>
        <authorList>
            <person name="Zou C."/>
            <person name="Miki D."/>
            <person name="Li D."/>
            <person name="Tang Q."/>
            <person name="Xiao L."/>
            <person name="Rajput S."/>
            <person name="Deng P."/>
            <person name="Jia W."/>
            <person name="Huang R."/>
            <person name="Zhang M."/>
            <person name="Sun Y."/>
            <person name="Hu J."/>
            <person name="Fu X."/>
            <person name="Schnable P.S."/>
            <person name="Li F."/>
            <person name="Zhang H."/>
            <person name="Feng B."/>
            <person name="Zhu X."/>
            <person name="Liu R."/>
            <person name="Schnable J.C."/>
            <person name="Zhu J.-K."/>
            <person name="Zhang H."/>
        </authorList>
    </citation>
    <scope>NUCLEOTIDE SEQUENCE [LARGE SCALE GENOMIC DNA]</scope>
</reference>
<evidence type="ECO:0000256" key="1">
    <source>
        <dbReference type="SAM" id="MobiDB-lite"/>
    </source>
</evidence>
<protein>
    <recommendedName>
        <fullName evidence="2">Transposase MuDR plant domain-containing protein</fullName>
    </recommendedName>
</protein>
<keyword evidence="4" id="KW-1185">Reference proteome</keyword>
<dbReference type="STRING" id="4540.A0A3L6Q6L6"/>
<sequence>MTVASSVGGSAAPVESSVTFTSSGTQEPLSLESVPCEQPGFELIDWDTLEIQESHDEEGRIETIGQDEMYAILGLRDEDERPKNAAEAAAKEVASQAAAAQAAEAQGGTIPLDIEVAAISVDGLISEECHISYDKDKPQMKLGLCYPDMEEFRLAVRQYPINEEFELGTEATDRKRFRGYCKGEGCPWRIVSNRQSDERTIMITLLVDTHDCISTSRIKTTTASKSWVAA</sequence>
<comment type="caution">
    <text evidence="3">The sequence shown here is derived from an EMBL/GenBank/DDBJ whole genome shotgun (WGS) entry which is preliminary data.</text>
</comment>
<gene>
    <name evidence="3" type="ORF">C2845_PM15G05540</name>
</gene>
<proteinExistence type="predicted"/>
<feature type="region of interest" description="Disordered" evidence="1">
    <location>
        <begin position="1"/>
        <end position="34"/>
    </location>
</feature>
<dbReference type="OrthoDB" id="691906at2759"/>
<evidence type="ECO:0000259" key="2">
    <source>
        <dbReference type="Pfam" id="PF03108"/>
    </source>
</evidence>
<feature type="domain" description="Transposase MuDR plant" evidence="2">
    <location>
        <begin position="139"/>
        <end position="203"/>
    </location>
</feature>
<name>A0A3L6Q6L6_PANMI</name>
<dbReference type="InterPro" id="IPR004332">
    <property type="entry name" value="Transposase_MuDR"/>
</dbReference>
<organism evidence="3 4">
    <name type="scientific">Panicum miliaceum</name>
    <name type="common">Proso millet</name>
    <name type="synonym">Broomcorn millet</name>
    <dbReference type="NCBI Taxonomy" id="4540"/>
    <lineage>
        <taxon>Eukaryota</taxon>
        <taxon>Viridiplantae</taxon>
        <taxon>Streptophyta</taxon>
        <taxon>Embryophyta</taxon>
        <taxon>Tracheophyta</taxon>
        <taxon>Spermatophyta</taxon>
        <taxon>Magnoliopsida</taxon>
        <taxon>Liliopsida</taxon>
        <taxon>Poales</taxon>
        <taxon>Poaceae</taxon>
        <taxon>PACMAD clade</taxon>
        <taxon>Panicoideae</taxon>
        <taxon>Panicodae</taxon>
        <taxon>Paniceae</taxon>
        <taxon>Panicinae</taxon>
        <taxon>Panicum</taxon>
        <taxon>Panicum sect. Panicum</taxon>
    </lineage>
</organism>
<dbReference type="Pfam" id="PF03108">
    <property type="entry name" value="DBD_Tnp_Mut"/>
    <property type="match status" value="1"/>
</dbReference>
<dbReference type="AlphaFoldDB" id="A0A3L6Q6L6"/>
<accession>A0A3L6Q6L6</accession>
<evidence type="ECO:0000313" key="3">
    <source>
        <dbReference type="EMBL" id="RLM73253.1"/>
    </source>
</evidence>